<reference evidence="3" key="2">
    <citation type="submission" date="2021-12" db="EMBL/GenBank/DDBJ databases">
        <title>Resequencing data analysis of finger millet.</title>
        <authorList>
            <person name="Hatakeyama M."/>
            <person name="Aluri S."/>
            <person name="Balachadran M.T."/>
            <person name="Sivarajan S.R."/>
            <person name="Poveda L."/>
            <person name="Shimizu-Inatsugi R."/>
            <person name="Schlapbach R."/>
            <person name="Sreeman S.M."/>
            <person name="Shimizu K.K."/>
        </authorList>
    </citation>
    <scope>NUCLEOTIDE SEQUENCE</scope>
</reference>
<organism evidence="3 4">
    <name type="scientific">Eleusine coracana subsp. coracana</name>
    <dbReference type="NCBI Taxonomy" id="191504"/>
    <lineage>
        <taxon>Eukaryota</taxon>
        <taxon>Viridiplantae</taxon>
        <taxon>Streptophyta</taxon>
        <taxon>Embryophyta</taxon>
        <taxon>Tracheophyta</taxon>
        <taxon>Spermatophyta</taxon>
        <taxon>Magnoliopsida</taxon>
        <taxon>Liliopsida</taxon>
        <taxon>Poales</taxon>
        <taxon>Poaceae</taxon>
        <taxon>PACMAD clade</taxon>
        <taxon>Chloridoideae</taxon>
        <taxon>Cynodonteae</taxon>
        <taxon>Eleusininae</taxon>
        <taxon>Eleusine</taxon>
    </lineage>
</organism>
<dbReference type="Proteomes" id="UP001054889">
    <property type="component" value="Unassembled WGS sequence"/>
</dbReference>
<evidence type="ECO:0000256" key="2">
    <source>
        <dbReference type="SAM" id="SignalP"/>
    </source>
</evidence>
<comment type="caution">
    <text evidence="3">The sequence shown here is derived from an EMBL/GenBank/DDBJ whole genome shotgun (WGS) entry which is preliminary data.</text>
</comment>
<keyword evidence="2" id="KW-0732">Signal</keyword>
<gene>
    <name evidence="3" type="primary">ga15865</name>
    <name evidence="3" type="ORF">PR202_ga15865</name>
</gene>
<sequence>MAKPQLLALLLITSLLALSFSQGLVDGRKVQVMRAVAAQHYGRLLPEEMVATVDDYGGPKPNTNTRGGMLPPDPEDPPSPPARAH</sequence>
<evidence type="ECO:0000313" key="3">
    <source>
        <dbReference type="EMBL" id="GJM98824.1"/>
    </source>
</evidence>
<dbReference type="PANTHER" id="PTHR37908:SF3">
    <property type="entry name" value="TRANSMEMBRANE PROTEIN"/>
    <property type="match status" value="1"/>
</dbReference>
<dbReference type="EMBL" id="BQKI01000007">
    <property type="protein sequence ID" value="GJM98824.1"/>
    <property type="molecule type" value="Genomic_DNA"/>
</dbReference>
<keyword evidence="4" id="KW-1185">Reference proteome</keyword>
<accession>A0AAV5CLC1</accession>
<feature type="signal peptide" evidence="2">
    <location>
        <begin position="1"/>
        <end position="21"/>
    </location>
</feature>
<name>A0AAV5CLC1_ELECO</name>
<evidence type="ECO:0000256" key="1">
    <source>
        <dbReference type="SAM" id="MobiDB-lite"/>
    </source>
</evidence>
<protein>
    <submittedName>
        <fullName evidence="3">Uncharacterized protein</fullName>
    </submittedName>
</protein>
<feature type="region of interest" description="Disordered" evidence="1">
    <location>
        <begin position="53"/>
        <end position="85"/>
    </location>
</feature>
<feature type="chain" id="PRO_5043831478" evidence="2">
    <location>
        <begin position="22"/>
        <end position="85"/>
    </location>
</feature>
<dbReference type="AlphaFoldDB" id="A0AAV5CLC1"/>
<evidence type="ECO:0000313" key="4">
    <source>
        <dbReference type="Proteomes" id="UP001054889"/>
    </source>
</evidence>
<proteinExistence type="predicted"/>
<dbReference type="PANTHER" id="PTHR37908">
    <property type="entry name" value="TRANSMEMBRANE PROTEIN"/>
    <property type="match status" value="1"/>
</dbReference>
<reference evidence="3" key="1">
    <citation type="journal article" date="2018" name="DNA Res.">
        <title>Multiple hybrid de novo genome assembly of finger millet, an orphan allotetraploid crop.</title>
        <authorList>
            <person name="Hatakeyama M."/>
            <person name="Aluri S."/>
            <person name="Balachadran M.T."/>
            <person name="Sivarajan S.R."/>
            <person name="Patrignani A."/>
            <person name="Gruter S."/>
            <person name="Poveda L."/>
            <person name="Shimizu-Inatsugi R."/>
            <person name="Baeten J."/>
            <person name="Francoijs K.J."/>
            <person name="Nataraja K.N."/>
            <person name="Reddy Y.A.N."/>
            <person name="Phadnis S."/>
            <person name="Ravikumar R.L."/>
            <person name="Schlapbach R."/>
            <person name="Sreeman S.M."/>
            <person name="Shimizu K.K."/>
        </authorList>
    </citation>
    <scope>NUCLEOTIDE SEQUENCE</scope>
</reference>